<keyword evidence="5" id="KW-1185">Reference proteome</keyword>
<evidence type="ECO:0000313" key="4">
    <source>
        <dbReference type="EMBL" id="MFD0790681.1"/>
    </source>
</evidence>
<protein>
    <submittedName>
        <fullName evidence="4">ATP-dependent RecD-like DNA helicase</fullName>
    </submittedName>
</protein>
<dbReference type="EMBL" id="JBHTII010000001">
    <property type="protein sequence ID" value="MFD0790681.1"/>
    <property type="molecule type" value="Genomic_DNA"/>
</dbReference>
<dbReference type="InterPro" id="IPR050534">
    <property type="entry name" value="Coronavir_polyprotein_1ab"/>
</dbReference>
<keyword evidence="1" id="KW-0547">Nucleotide-binding</keyword>
<dbReference type="CDD" id="cd18809">
    <property type="entry name" value="SF1_C_RecD"/>
    <property type="match status" value="1"/>
</dbReference>
<feature type="region of interest" description="Disordered" evidence="3">
    <location>
        <begin position="549"/>
        <end position="574"/>
    </location>
</feature>
<evidence type="ECO:0000256" key="3">
    <source>
        <dbReference type="SAM" id="MobiDB-lite"/>
    </source>
</evidence>
<feature type="compositionally biased region" description="Polar residues" evidence="3">
    <location>
        <begin position="564"/>
        <end position="574"/>
    </location>
</feature>
<dbReference type="RefSeq" id="WP_378772045.1">
    <property type="nucleotide sequence ID" value="NZ_JBHTII010000001.1"/>
</dbReference>
<name>A0ABW3AIR5_9MICO</name>
<gene>
    <name evidence="4" type="ORF">ACFQ0P_09730</name>
</gene>
<dbReference type="Gene3D" id="2.30.30.940">
    <property type="match status" value="1"/>
</dbReference>
<dbReference type="PANTHER" id="PTHR43788">
    <property type="entry name" value="DNA2/NAM7 HELICASE FAMILY MEMBER"/>
    <property type="match status" value="1"/>
</dbReference>
<comment type="caution">
    <text evidence="4">The sequence shown here is derived from an EMBL/GenBank/DDBJ whole genome shotgun (WGS) entry which is preliminary data.</text>
</comment>
<evidence type="ECO:0000256" key="2">
    <source>
        <dbReference type="ARBA" id="ARBA00022840"/>
    </source>
</evidence>
<organism evidence="4 5">
    <name type="scientific">Microbacterium insulae</name>
    <dbReference type="NCBI Taxonomy" id="483014"/>
    <lineage>
        <taxon>Bacteria</taxon>
        <taxon>Bacillati</taxon>
        <taxon>Actinomycetota</taxon>
        <taxon>Actinomycetes</taxon>
        <taxon>Micrococcales</taxon>
        <taxon>Microbacteriaceae</taxon>
        <taxon>Microbacterium</taxon>
    </lineage>
</organism>
<sequence>MDIATLAASAVVDADDRSRGSSGRFSDIDLRAGALRALSRTGAVGTREGFDATIDEIVAGAHRLVLRLPTESDVPAHVKSLMAIETAALKIRLAGCLDGLATSGRSLTPTELHRSAAATVDVGALDRSQVAAACAIAGSAGLVAVTGSAGTGKTTMLRAASTALARQRRRMLVVAPTRKAAMVAAREVGAEATSLHSLLYDYGYRWRRAATGAAEWRRLEPGEIDSATGAEYSGPSTYRVRRGDRIVVDEAGMVDLHAANALAIVAFETGAGVAMVGDPRQAVPVGHAGAMASFVRHADAAVELDTVHRFNDPQYAALTLRLRDIREKADALALADELRSSGYVQRVDSVEAARQVMVQGYLDATAHGRRTVLVCGTSSEADAINAQIQQHRLDAGDLDPAAMAWGSAEQPLFVGDVVETRRNDSRTGVANRAQWVISGIRADTIDLASPTQAGEWRRISRDYALEHVRLAYASTVHGVQGETVDTAIVGPDVDAAGLYVGLTRGRSHDRAVVVARSDPAIVEALSATMVRGTTEVTIQDSIDAAAAELRRSARQRATGPDASMPTSVGVGQSL</sequence>
<dbReference type="SUPFAM" id="SSF52540">
    <property type="entry name" value="P-loop containing nucleoside triphosphate hydrolases"/>
    <property type="match status" value="1"/>
</dbReference>
<dbReference type="Pfam" id="PF13604">
    <property type="entry name" value="AAA_30"/>
    <property type="match status" value="1"/>
</dbReference>
<accession>A0ABW3AIR5</accession>
<dbReference type="Proteomes" id="UP001597055">
    <property type="component" value="Unassembled WGS sequence"/>
</dbReference>
<proteinExistence type="predicted"/>
<evidence type="ECO:0000313" key="5">
    <source>
        <dbReference type="Proteomes" id="UP001597055"/>
    </source>
</evidence>
<reference evidence="5" key="1">
    <citation type="journal article" date="2019" name="Int. J. Syst. Evol. Microbiol.">
        <title>The Global Catalogue of Microorganisms (GCM) 10K type strain sequencing project: providing services to taxonomists for standard genome sequencing and annotation.</title>
        <authorList>
            <consortium name="The Broad Institute Genomics Platform"/>
            <consortium name="The Broad Institute Genome Sequencing Center for Infectious Disease"/>
            <person name="Wu L."/>
            <person name="Ma J."/>
        </authorList>
    </citation>
    <scope>NUCLEOTIDE SEQUENCE [LARGE SCALE GENOMIC DNA]</scope>
    <source>
        <strain evidence="5">CCUG 54523</strain>
    </source>
</reference>
<evidence type="ECO:0000256" key="1">
    <source>
        <dbReference type="ARBA" id="ARBA00022741"/>
    </source>
</evidence>
<dbReference type="InterPro" id="IPR027417">
    <property type="entry name" value="P-loop_NTPase"/>
</dbReference>
<dbReference type="PANTHER" id="PTHR43788:SF6">
    <property type="entry name" value="DNA HELICASE B"/>
    <property type="match status" value="1"/>
</dbReference>
<keyword evidence="2" id="KW-0067">ATP-binding</keyword>
<dbReference type="Gene3D" id="3.40.50.300">
    <property type="entry name" value="P-loop containing nucleotide triphosphate hydrolases"/>
    <property type="match status" value="2"/>
</dbReference>